<reference evidence="2" key="1">
    <citation type="submission" date="2021-01" db="EMBL/GenBank/DDBJ databases">
        <title>Modified the classification status of verrucomicrobia.</title>
        <authorList>
            <person name="Feng X."/>
        </authorList>
    </citation>
    <scope>NUCLEOTIDE SEQUENCE</scope>
    <source>
        <strain evidence="2">JCM 18052</strain>
    </source>
</reference>
<dbReference type="Pfam" id="PF11211">
    <property type="entry name" value="DUF2997"/>
    <property type="match status" value="1"/>
</dbReference>
<keyword evidence="3" id="KW-1185">Reference proteome</keyword>
<feature type="region of interest" description="Disordered" evidence="1">
    <location>
        <begin position="45"/>
        <end position="65"/>
    </location>
</feature>
<dbReference type="InterPro" id="IPR021375">
    <property type="entry name" value="DUF2997"/>
</dbReference>
<proteinExistence type="predicted"/>
<dbReference type="RefSeq" id="WP_200349913.1">
    <property type="nucleotide sequence ID" value="NZ_BAABHZ010000010.1"/>
</dbReference>
<dbReference type="AlphaFoldDB" id="A0A934R3T8"/>
<accession>A0A934R3T8</accession>
<comment type="caution">
    <text evidence="2">The sequence shown here is derived from an EMBL/GenBank/DDBJ whole genome shotgun (WGS) entry which is preliminary data.</text>
</comment>
<gene>
    <name evidence="2" type="ORF">JIN84_05020</name>
</gene>
<dbReference type="EMBL" id="JAENIK010000004">
    <property type="protein sequence ID" value="MBK1814965.1"/>
    <property type="molecule type" value="Genomic_DNA"/>
</dbReference>
<evidence type="ECO:0000313" key="3">
    <source>
        <dbReference type="Proteomes" id="UP000600139"/>
    </source>
</evidence>
<protein>
    <submittedName>
        <fullName evidence="2">DUF2997 domain-containing protein</fullName>
    </submittedName>
</protein>
<organism evidence="2 3">
    <name type="scientific">Luteolibacter yonseiensis</name>
    <dbReference type="NCBI Taxonomy" id="1144680"/>
    <lineage>
        <taxon>Bacteria</taxon>
        <taxon>Pseudomonadati</taxon>
        <taxon>Verrucomicrobiota</taxon>
        <taxon>Verrucomicrobiia</taxon>
        <taxon>Verrucomicrobiales</taxon>
        <taxon>Verrucomicrobiaceae</taxon>
        <taxon>Luteolibacter</taxon>
    </lineage>
</organism>
<name>A0A934R3T8_9BACT</name>
<evidence type="ECO:0000313" key="2">
    <source>
        <dbReference type="EMBL" id="MBK1814965.1"/>
    </source>
</evidence>
<dbReference type="Proteomes" id="UP000600139">
    <property type="component" value="Unassembled WGS sequence"/>
</dbReference>
<sequence length="65" mass="7271">MNQKEFAITITPDGRVEIHIQGYKGTAGCNSAAAMMEKIVGHIDSQRETSEAYEPEETVRIDQHH</sequence>
<evidence type="ECO:0000256" key="1">
    <source>
        <dbReference type="SAM" id="MobiDB-lite"/>
    </source>
</evidence>